<dbReference type="InterPro" id="IPR013383">
    <property type="entry name" value="CRISPR-assoc_prot_DxTHG_CS"/>
</dbReference>
<reference evidence="1" key="1">
    <citation type="journal article" date="2020" name="bioRxiv">
        <title>A rank-normalized archaeal taxonomy based on genome phylogeny resolves widespread incomplete and uneven classifications.</title>
        <authorList>
            <person name="Rinke C."/>
            <person name="Chuvochina M."/>
            <person name="Mussig A.J."/>
            <person name="Chaumeil P.-A."/>
            <person name="Waite D.W."/>
            <person name="Whitman W.B."/>
            <person name="Parks D.H."/>
            <person name="Hugenholtz P."/>
        </authorList>
    </citation>
    <scope>NUCLEOTIDE SEQUENCE</scope>
    <source>
        <strain evidence="1">UBA8849</strain>
    </source>
</reference>
<dbReference type="OMA" id="IFEISEW"/>
<dbReference type="CDD" id="cd09668">
    <property type="entry name" value="Csx1_III-U"/>
    <property type="match status" value="1"/>
</dbReference>
<comment type="caution">
    <text evidence="1">The sequence shown here is derived from an EMBL/GenBank/DDBJ whole genome shotgun (WGS) entry which is preliminary data.</text>
</comment>
<accession>A0A832SJX6</accession>
<dbReference type="InterPro" id="IPR011742">
    <property type="entry name" value="CRISPR-assoc_prot_TM1812"/>
</dbReference>
<dbReference type="EMBL" id="DUJR01000009">
    <property type="protein sequence ID" value="HII59382.1"/>
    <property type="molecule type" value="Genomic_DNA"/>
</dbReference>
<evidence type="ECO:0000313" key="1">
    <source>
        <dbReference type="EMBL" id="HII59382.1"/>
    </source>
</evidence>
<dbReference type="Gene3D" id="3.40.50.10640">
    <property type="entry name" value="SSO1389-like"/>
    <property type="match status" value="1"/>
</dbReference>
<dbReference type="SUPFAM" id="SSF160980">
    <property type="entry name" value="SSO1389-like"/>
    <property type="match status" value="1"/>
</dbReference>
<protein>
    <submittedName>
        <fullName evidence="1">TIGR02221 family CRISPR-associated protein</fullName>
    </submittedName>
</protein>
<name>A0A832SJX6_9EURY</name>
<dbReference type="NCBIfam" id="TIGR02221">
    <property type="entry name" value="cas_TM1812"/>
    <property type="match status" value="1"/>
</dbReference>
<dbReference type="NCBIfam" id="TIGR02549">
    <property type="entry name" value="CRISPR_DxTHG"/>
    <property type="match status" value="1"/>
</dbReference>
<dbReference type="SMR" id="A0A832SJX6"/>
<gene>
    <name evidence="1" type="ORF">HA335_02190</name>
</gene>
<dbReference type="Proteomes" id="UP000645676">
    <property type="component" value="Unassembled WGS sequence"/>
</dbReference>
<evidence type="ECO:0000313" key="2">
    <source>
        <dbReference type="Proteomes" id="UP000645676"/>
    </source>
</evidence>
<dbReference type="AlphaFoldDB" id="A0A832SJX6"/>
<organism evidence="1 2">
    <name type="scientific">Methanocaldococcus jannaschii</name>
    <dbReference type="NCBI Taxonomy" id="2190"/>
    <lineage>
        <taxon>Archaea</taxon>
        <taxon>Methanobacteriati</taxon>
        <taxon>Methanobacteriota</taxon>
        <taxon>Methanomada group</taxon>
        <taxon>Methanococci</taxon>
        <taxon>Methanococcales</taxon>
        <taxon>Methanocaldococcaceae</taxon>
        <taxon>Methanocaldococcus</taxon>
    </lineage>
</organism>
<sequence length="634" mass="74782">MLKVLISPLGVGDTNTDVYKRQYKTAEYKFEGDIDGIESPFVLSVLIEKLKVDKVIVVGTAKSMWEKLYEYYAKEVGEFDEEYWIEIGKKVGMSKYDNYALSEEDLKKIEKVIDKYLKKINPNAVGGSKCKIIKYGIDKDEIWENFDLFMSLINEVNDGDEIYLDITHSFRSIPLFMYVMLEFMRYFKNVKLKGIYYGMLDVIRELGHAPVVDLSPIFEISEWIRGMYEFTTYGNSYLISKLLENEDKEIAEKLQKISRYIDANYLKELREEVKTLKPLLNEKKDTGRFLKYFIPELHKFIDKLKYEDSDFEFQISMAKWNFDNKKYSSGYLCLTDSIFWKLCELYNLPSVYKNREVMKGIIYNPSLNKKYSAFGSIKDMHYKRLRNIRNKIAHADVSKKGDDFNPENDLEDVVNLLKNVNLPDFDKIIEDLLLDVKNNQNNKTLKLLKNILNIQIIRKIIKAYNFESNEIYWDFVSGYLLNKNNKCNNEKLREIIEIFHKNIEDAGELEEAFNFVKNTEDEELLDSLALQNAIMHYALFKLSNAYNIKNKEDKEAIKWVLLNQNLCSKHPILKEINNNYHKIFKNKDKPMSNEILEASKNIIRLLNSDLSEIKDSVPLNLIIIRYRSYKNNRR</sequence>
<proteinExistence type="predicted"/>